<accession>A0ACC0CX17</accession>
<evidence type="ECO:0000313" key="2">
    <source>
        <dbReference type="Proteomes" id="UP001497680"/>
    </source>
</evidence>
<sequence length="426" mass="45989">MFVTLRCNKDGMSVENVPTGAEDGTRPRHSACNSCRIKKLKCSGDRRACSACVASKTKCTYSPSTSQSMKARRYSRRDGSRPSAPSIQDPSSAGGPDFENAPTISVSKHPSQSPGGAASPVTNSLLTPCPTGVGTEAGEEMLLDALEVSFNDEIFSDHNWTPSYINGILDGSSGAISGDIEGYSSPQQQDIPADENLTLGSSSPGPGPAPPWILGVQIDETVPQPPQSSTDPQCSHQQHPTTPQKCTCLLNAIIALEKLEILGVQDPQTYTNTVDGILSLNKNVNATCNAMLDCPSCRCLSSHVMLLILISRGLALQFERLHAILSSTNAEKAQSDGDPRQHTYSSTNRERNMSFGTYSVDTSEEWKSMLHALAVIQGKSLRSLLERVRGVTSYRNWVAHQTLLDGIEPRHRNTMISLQLLNSDIM</sequence>
<dbReference type="EMBL" id="MU394331">
    <property type="protein sequence ID" value="KAI6084944.1"/>
    <property type="molecule type" value="Genomic_DNA"/>
</dbReference>
<organism evidence="1 2">
    <name type="scientific">Hypoxylon rubiginosum</name>
    <dbReference type="NCBI Taxonomy" id="110542"/>
    <lineage>
        <taxon>Eukaryota</taxon>
        <taxon>Fungi</taxon>
        <taxon>Dikarya</taxon>
        <taxon>Ascomycota</taxon>
        <taxon>Pezizomycotina</taxon>
        <taxon>Sordariomycetes</taxon>
        <taxon>Xylariomycetidae</taxon>
        <taxon>Xylariales</taxon>
        <taxon>Hypoxylaceae</taxon>
        <taxon>Hypoxylon</taxon>
    </lineage>
</organism>
<reference evidence="1 2" key="1">
    <citation type="journal article" date="2022" name="New Phytol.">
        <title>Ecological generalism drives hyperdiversity of secondary metabolite gene clusters in xylarialean endophytes.</title>
        <authorList>
            <person name="Franco M.E.E."/>
            <person name="Wisecaver J.H."/>
            <person name="Arnold A.E."/>
            <person name="Ju Y.M."/>
            <person name="Slot J.C."/>
            <person name="Ahrendt S."/>
            <person name="Moore L.P."/>
            <person name="Eastman K.E."/>
            <person name="Scott K."/>
            <person name="Konkel Z."/>
            <person name="Mondo S.J."/>
            <person name="Kuo A."/>
            <person name="Hayes R.D."/>
            <person name="Haridas S."/>
            <person name="Andreopoulos B."/>
            <person name="Riley R."/>
            <person name="LaButti K."/>
            <person name="Pangilinan J."/>
            <person name="Lipzen A."/>
            <person name="Amirebrahimi M."/>
            <person name="Yan J."/>
            <person name="Adam C."/>
            <person name="Keymanesh K."/>
            <person name="Ng V."/>
            <person name="Louie K."/>
            <person name="Northen T."/>
            <person name="Drula E."/>
            <person name="Henrissat B."/>
            <person name="Hsieh H.M."/>
            <person name="Youens-Clark K."/>
            <person name="Lutzoni F."/>
            <person name="Miadlikowska J."/>
            <person name="Eastwood D.C."/>
            <person name="Hamelin R.C."/>
            <person name="Grigoriev I.V."/>
            <person name="U'Ren J.M."/>
        </authorList>
    </citation>
    <scope>NUCLEOTIDE SEQUENCE [LARGE SCALE GENOMIC DNA]</scope>
    <source>
        <strain evidence="1 2">ER1909</strain>
    </source>
</reference>
<evidence type="ECO:0000313" key="1">
    <source>
        <dbReference type="EMBL" id="KAI6084944.1"/>
    </source>
</evidence>
<gene>
    <name evidence="1" type="ORF">F4821DRAFT_164491</name>
</gene>
<keyword evidence="2" id="KW-1185">Reference proteome</keyword>
<name>A0ACC0CX17_9PEZI</name>
<dbReference type="Proteomes" id="UP001497680">
    <property type="component" value="Unassembled WGS sequence"/>
</dbReference>
<comment type="caution">
    <text evidence="1">The sequence shown here is derived from an EMBL/GenBank/DDBJ whole genome shotgun (WGS) entry which is preliminary data.</text>
</comment>
<proteinExistence type="predicted"/>
<protein>
    <submittedName>
        <fullName evidence="1">Uncharacterized protein</fullName>
    </submittedName>
</protein>